<evidence type="ECO:0000256" key="4">
    <source>
        <dbReference type="ARBA" id="ARBA00013208"/>
    </source>
</evidence>
<feature type="transmembrane region" description="Helical" evidence="7">
    <location>
        <begin position="50"/>
        <end position="73"/>
    </location>
</feature>
<evidence type="ECO:0000313" key="11">
    <source>
        <dbReference type="Proteomes" id="UP001595751"/>
    </source>
</evidence>
<dbReference type="PANTHER" id="PTHR43390">
    <property type="entry name" value="SIGNAL PEPTIDASE I"/>
    <property type="match status" value="1"/>
</dbReference>
<dbReference type="SUPFAM" id="SSF51306">
    <property type="entry name" value="LexA/Signal peptidase"/>
    <property type="match status" value="1"/>
</dbReference>
<keyword evidence="7" id="KW-0812">Transmembrane</keyword>
<keyword evidence="6 7" id="KW-0378">Hydrolase</keyword>
<dbReference type="EC" id="3.4.21.89" evidence="4 7"/>
<evidence type="ECO:0000256" key="8">
    <source>
        <dbReference type="SAM" id="MobiDB-lite"/>
    </source>
</evidence>
<keyword evidence="5 7" id="KW-0645">Protease</keyword>
<dbReference type="Gene3D" id="2.10.109.10">
    <property type="entry name" value="Umud Fragment, subunit A"/>
    <property type="match status" value="1"/>
</dbReference>
<evidence type="ECO:0000259" key="9">
    <source>
        <dbReference type="Pfam" id="PF10502"/>
    </source>
</evidence>
<keyword evidence="7" id="KW-0472">Membrane</keyword>
<comment type="subcellular location">
    <subcellularLocation>
        <location evidence="2">Cell membrane</location>
        <topology evidence="2">Single-pass type II membrane protein</topology>
    </subcellularLocation>
    <subcellularLocation>
        <location evidence="7">Membrane</location>
        <topology evidence="7">Single-pass type II membrane protein</topology>
    </subcellularLocation>
</comment>
<comment type="similarity">
    <text evidence="3 7">Belongs to the peptidase S26 family.</text>
</comment>
<dbReference type="InterPro" id="IPR019533">
    <property type="entry name" value="Peptidase_S26"/>
</dbReference>
<dbReference type="Pfam" id="PF10502">
    <property type="entry name" value="Peptidase_S26"/>
    <property type="match status" value="1"/>
</dbReference>
<evidence type="ECO:0000256" key="7">
    <source>
        <dbReference type="RuleBase" id="RU362042"/>
    </source>
</evidence>
<proteinExistence type="inferred from homology"/>
<evidence type="ECO:0000256" key="1">
    <source>
        <dbReference type="ARBA" id="ARBA00000677"/>
    </source>
</evidence>
<gene>
    <name evidence="10" type="primary">lepB</name>
    <name evidence="10" type="ORF">ACFORJ_13595</name>
</gene>
<dbReference type="InterPro" id="IPR036286">
    <property type="entry name" value="LexA/Signal_pep-like_sf"/>
</dbReference>
<dbReference type="PANTHER" id="PTHR43390:SF1">
    <property type="entry name" value="CHLOROPLAST PROCESSING PEPTIDASE"/>
    <property type="match status" value="1"/>
</dbReference>
<reference evidence="11" key="1">
    <citation type="journal article" date="2019" name="Int. J. Syst. Evol. Microbiol.">
        <title>The Global Catalogue of Microorganisms (GCM) 10K type strain sequencing project: providing services to taxonomists for standard genome sequencing and annotation.</title>
        <authorList>
            <consortium name="The Broad Institute Genomics Platform"/>
            <consortium name="The Broad Institute Genome Sequencing Center for Infectious Disease"/>
            <person name="Wu L."/>
            <person name="Ma J."/>
        </authorList>
    </citation>
    <scope>NUCLEOTIDE SEQUENCE [LARGE SCALE GENOMIC DNA]</scope>
    <source>
        <strain evidence="11">CCUG 53252</strain>
    </source>
</reference>
<dbReference type="EMBL" id="JBHRZN010000006">
    <property type="protein sequence ID" value="MFC3851193.1"/>
    <property type="molecule type" value="Genomic_DNA"/>
</dbReference>
<organism evidence="10 11">
    <name type="scientific">Corynebacterium hansenii</name>
    <dbReference type="NCBI Taxonomy" id="394964"/>
    <lineage>
        <taxon>Bacteria</taxon>
        <taxon>Bacillati</taxon>
        <taxon>Actinomycetota</taxon>
        <taxon>Actinomycetes</taxon>
        <taxon>Mycobacteriales</taxon>
        <taxon>Corynebacteriaceae</taxon>
        <taxon>Corynebacterium</taxon>
    </lineage>
</organism>
<evidence type="ECO:0000256" key="3">
    <source>
        <dbReference type="ARBA" id="ARBA00009370"/>
    </source>
</evidence>
<comment type="caution">
    <text evidence="10">The sequence shown here is derived from an EMBL/GenBank/DDBJ whole genome shotgun (WGS) entry which is preliminary data.</text>
</comment>
<protein>
    <recommendedName>
        <fullName evidence="4 7">Signal peptidase I</fullName>
        <ecNumber evidence="4 7">3.4.21.89</ecNumber>
    </recommendedName>
</protein>
<dbReference type="CDD" id="cd06530">
    <property type="entry name" value="S26_SPase_I"/>
    <property type="match status" value="1"/>
</dbReference>
<dbReference type="RefSeq" id="WP_048743978.1">
    <property type="nucleotide sequence ID" value="NZ_CP047211.1"/>
</dbReference>
<keyword evidence="11" id="KW-1185">Reference proteome</keyword>
<keyword evidence="7" id="KW-1133">Transmembrane helix</keyword>
<sequence>MSEDEATTGRTWRPSGRREDEPRPREREPEAVTEADEGEEKRQTPWFIEIPIIIVIALLISVGVQTFVGRVYLIPSESMEPTLHGCQGCTGDRIWVDKLSYRFSDPEPGDVLVFNGPPSWDDSFVNHRSPNPVVNSLQTLGSWIGVVAPNENALVKRVIATGGQTVQCREGDPGIMVDGKLVDESFTLAPPQNPIDPTTGSEACGGPFFGPVTIPADHLWMMGDNRTNSLDSRYHLGDEFQGSVPVANVVGKVQAIILPFSRIGGVDDPDIQGK</sequence>
<evidence type="ECO:0000256" key="6">
    <source>
        <dbReference type="ARBA" id="ARBA00022801"/>
    </source>
</evidence>
<evidence type="ECO:0000313" key="10">
    <source>
        <dbReference type="EMBL" id="MFC3851193.1"/>
    </source>
</evidence>
<dbReference type="PRINTS" id="PR00727">
    <property type="entry name" value="LEADERPTASE"/>
</dbReference>
<dbReference type="InterPro" id="IPR019758">
    <property type="entry name" value="Pept_S26A_signal_pept_1_CS"/>
</dbReference>
<dbReference type="InterPro" id="IPR000223">
    <property type="entry name" value="Pept_S26A_signal_pept_1"/>
</dbReference>
<accession>A0ABV7ZRL0</accession>
<feature type="region of interest" description="Disordered" evidence="8">
    <location>
        <begin position="1"/>
        <end position="40"/>
    </location>
</feature>
<dbReference type="Proteomes" id="UP001595751">
    <property type="component" value="Unassembled WGS sequence"/>
</dbReference>
<name>A0ABV7ZRL0_9CORY</name>
<evidence type="ECO:0000256" key="5">
    <source>
        <dbReference type="ARBA" id="ARBA00022670"/>
    </source>
</evidence>
<dbReference type="PROSITE" id="PS00761">
    <property type="entry name" value="SPASE_I_3"/>
    <property type="match status" value="1"/>
</dbReference>
<dbReference type="InterPro" id="IPR019756">
    <property type="entry name" value="Pept_S26A_signal_pept_1_Ser-AS"/>
</dbReference>
<dbReference type="GO" id="GO:0009003">
    <property type="term" value="F:signal peptidase activity"/>
    <property type="evidence" value="ECO:0007669"/>
    <property type="project" value="UniProtKB-EC"/>
</dbReference>
<feature type="compositionally biased region" description="Basic and acidic residues" evidence="8">
    <location>
        <begin position="16"/>
        <end position="30"/>
    </location>
</feature>
<comment type="catalytic activity">
    <reaction evidence="1 7">
        <text>Cleavage of hydrophobic, N-terminal signal or leader sequences from secreted and periplasmic proteins.</text>
        <dbReference type="EC" id="3.4.21.89"/>
    </reaction>
</comment>
<dbReference type="NCBIfam" id="TIGR02227">
    <property type="entry name" value="sigpep_I_bact"/>
    <property type="match status" value="1"/>
</dbReference>
<feature type="domain" description="Peptidase S26" evidence="9">
    <location>
        <begin position="52"/>
        <end position="257"/>
    </location>
</feature>
<evidence type="ECO:0000256" key="2">
    <source>
        <dbReference type="ARBA" id="ARBA00004401"/>
    </source>
</evidence>
<dbReference type="PROSITE" id="PS00501">
    <property type="entry name" value="SPASE_I_1"/>
    <property type="match status" value="1"/>
</dbReference>